<protein>
    <submittedName>
        <fullName evidence="2">Unannotated protein</fullName>
    </submittedName>
</protein>
<feature type="domain" description="Nudix hydrolase" evidence="1">
    <location>
        <begin position="74"/>
        <end position="206"/>
    </location>
</feature>
<evidence type="ECO:0000259" key="1">
    <source>
        <dbReference type="PROSITE" id="PS51462"/>
    </source>
</evidence>
<dbReference type="InterPro" id="IPR015797">
    <property type="entry name" value="NUDIX_hydrolase-like_dom_sf"/>
</dbReference>
<dbReference type="CDD" id="cd03674">
    <property type="entry name" value="NUDIX_Hydrolase"/>
    <property type="match status" value="1"/>
</dbReference>
<dbReference type="PANTHER" id="PTHR43736:SF1">
    <property type="entry name" value="DIHYDRONEOPTERIN TRIPHOSPHATE DIPHOSPHATASE"/>
    <property type="match status" value="1"/>
</dbReference>
<accession>A0A6J6I079</accession>
<reference evidence="2" key="1">
    <citation type="submission" date="2020-05" db="EMBL/GenBank/DDBJ databases">
        <authorList>
            <person name="Chiriac C."/>
            <person name="Salcher M."/>
            <person name="Ghai R."/>
            <person name="Kavagutti S V."/>
        </authorList>
    </citation>
    <scope>NUCLEOTIDE SEQUENCE</scope>
</reference>
<dbReference type="EMBL" id="CAEZUO010000141">
    <property type="protein sequence ID" value="CAB4619742.1"/>
    <property type="molecule type" value="Genomic_DNA"/>
</dbReference>
<organism evidence="2">
    <name type="scientific">freshwater metagenome</name>
    <dbReference type="NCBI Taxonomy" id="449393"/>
    <lineage>
        <taxon>unclassified sequences</taxon>
        <taxon>metagenomes</taxon>
        <taxon>ecological metagenomes</taxon>
    </lineage>
</organism>
<gene>
    <name evidence="2" type="ORF">UFOPK1827_01887</name>
</gene>
<dbReference type="PANTHER" id="PTHR43736">
    <property type="entry name" value="ADP-RIBOSE PYROPHOSPHATASE"/>
    <property type="match status" value="1"/>
</dbReference>
<proteinExistence type="predicted"/>
<dbReference type="AlphaFoldDB" id="A0A6J6I079"/>
<dbReference type="SUPFAM" id="SSF55811">
    <property type="entry name" value="Nudix"/>
    <property type="match status" value="1"/>
</dbReference>
<dbReference type="InterPro" id="IPR000086">
    <property type="entry name" value="NUDIX_hydrolase_dom"/>
</dbReference>
<dbReference type="Gene3D" id="3.90.79.10">
    <property type="entry name" value="Nucleoside Triphosphate Pyrophosphohydrolase"/>
    <property type="match status" value="1"/>
</dbReference>
<evidence type="ECO:0000313" key="2">
    <source>
        <dbReference type="EMBL" id="CAB4619742.1"/>
    </source>
</evidence>
<name>A0A6J6I079_9ZZZZ</name>
<dbReference type="Pfam" id="PF00293">
    <property type="entry name" value="NUDIX"/>
    <property type="match status" value="1"/>
</dbReference>
<sequence length="213" mass="23162">MTNGSPHDQVGPRATLASPMIIGSEALAPTGDLALLIDQLDHHETDDPAQRALAARMTEFARANDDALFRTCPEAHFTGSALVVEEGTQRFILLFHTKLQKWLQPGGHVDGNANLAASALREAVEETGIDGLRVVTPAFDLDIHEVRPPAEDPHLHLDIRFVVLAPNGSVPVGNHESRAIRWVTTDELDEFDVDESVRRLVRQGLALAGRVAP</sequence>
<dbReference type="PROSITE" id="PS51462">
    <property type="entry name" value="NUDIX"/>
    <property type="match status" value="1"/>
</dbReference>